<organism evidence="2 3">
    <name type="scientific">candidate division MSBL1 archaeon SCGC-AAA259E17</name>
    <dbReference type="NCBI Taxonomy" id="1698263"/>
    <lineage>
        <taxon>Archaea</taxon>
        <taxon>Methanobacteriati</taxon>
        <taxon>Methanobacteriota</taxon>
        <taxon>candidate division MSBL1</taxon>
    </lineage>
</organism>
<dbReference type="InterPro" id="IPR036390">
    <property type="entry name" value="WH_DNA-bd_sf"/>
</dbReference>
<comment type="caution">
    <text evidence="2">The sequence shown here is derived from an EMBL/GenBank/DDBJ whole genome shotgun (WGS) entry which is preliminary data.</text>
</comment>
<dbReference type="InterPro" id="IPR055767">
    <property type="entry name" value="DUF7343"/>
</dbReference>
<dbReference type="EMBL" id="LHXN01000118">
    <property type="protein sequence ID" value="KXA91234.1"/>
    <property type="molecule type" value="Genomic_DNA"/>
</dbReference>
<dbReference type="Proteomes" id="UP000070373">
    <property type="component" value="Unassembled WGS sequence"/>
</dbReference>
<name>A0A133UAK8_9EURY</name>
<feature type="domain" description="DUF7343" evidence="1">
    <location>
        <begin position="6"/>
        <end position="62"/>
    </location>
</feature>
<proteinExistence type="predicted"/>
<sequence>MMAMSDDEQEVLRKVMQLEEVRQDELRRKLDFSKSKLSALINNLKDKNAIEKTRYKRTNKIKPTEEFQR</sequence>
<reference evidence="2 3" key="1">
    <citation type="journal article" date="2016" name="Sci. Rep.">
        <title>Metabolic traits of an uncultured archaeal lineage -MSBL1- from brine pools of the Red Sea.</title>
        <authorList>
            <person name="Mwirichia R."/>
            <person name="Alam I."/>
            <person name="Rashid M."/>
            <person name="Vinu M."/>
            <person name="Ba-Alawi W."/>
            <person name="Anthony Kamau A."/>
            <person name="Kamanda Ngugi D."/>
            <person name="Goker M."/>
            <person name="Klenk H.P."/>
            <person name="Bajic V."/>
            <person name="Stingl U."/>
        </authorList>
    </citation>
    <scope>NUCLEOTIDE SEQUENCE [LARGE SCALE GENOMIC DNA]</scope>
    <source>
        <strain evidence="2">SCGC-AAA259E17</strain>
    </source>
</reference>
<dbReference type="AlphaFoldDB" id="A0A133UAK8"/>
<dbReference type="Pfam" id="PF24034">
    <property type="entry name" value="DUF7343"/>
    <property type="match status" value="1"/>
</dbReference>
<evidence type="ECO:0000313" key="2">
    <source>
        <dbReference type="EMBL" id="KXA91234.1"/>
    </source>
</evidence>
<protein>
    <recommendedName>
        <fullName evidence="1">DUF7343 domain-containing protein</fullName>
    </recommendedName>
</protein>
<gene>
    <name evidence="2" type="ORF">AKJ64_04860</name>
</gene>
<accession>A0A133UAK8</accession>
<keyword evidence="3" id="KW-1185">Reference proteome</keyword>
<evidence type="ECO:0000313" key="3">
    <source>
        <dbReference type="Proteomes" id="UP000070373"/>
    </source>
</evidence>
<dbReference type="InterPro" id="IPR036388">
    <property type="entry name" value="WH-like_DNA-bd_sf"/>
</dbReference>
<dbReference type="Gene3D" id="1.10.10.10">
    <property type="entry name" value="Winged helix-like DNA-binding domain superfamily/Winged helix DNA-binding domain"/>
    <property type="match status" value="1"/>
</dbReference>
<evidence type="ECO:0000259" key="1">
    <source>
        <dbReference type="Pfam" id="PF24034"/>
    </source>
</evidence>
<dbReference type="SUPFAM" id="SSF46785">
    <property type="entry name" value="Winged helix' DNA-binding domain"/>
    <property type="match status" value="1"/>
</dbReference>